<comment type="caution">
    <text evidence="4">The sequence shown here is derived from an EMBL/GenBank/DDBJ whole genome shotgun (WGS) entry which is preliminary data.</text>
</comment>
<feature type="region of interest" description="Disordered" evidence="1">
    <location>
        <begin position="379"/>
        <end position="417"/>
    </location>
</feature>
<evidence type="ECO:0000256" key="1">
    <source>
        <dbReference type="SAM" id="MobiDB-lite"/>
    </source>
</evidence>
<dbReference type="InterPro" id="IPR046454">
    <property type="entry name" value="GpA_endonuclease"/>
</dbReference>
<dbReference type="Pfam" id="PF20454">
    <property type="entry name" value="GpA_nuclease"/>
    <property type="match status" value="1"/>
</dbReference>
<feature type="domain" description="Terminase large subunit GpA endonuclease" evidence="3">
    <location>
        <begin position="93"/>
        <end position="370"/>
    </location>
</feature>
<dbReference type="GO" id="GO:0004519">
    <property type="term" value="F:endonuclease activity"/>
    <property type="evidence" value="ECO:0007669"/>
    <property type="project" value="InterPro"/>
</dbReference>
<feature type="compositionally biased region" description="Acidic residues" evidence="1">
    <location>
        <begin position="384"/>
        <end position="393"/>
    </location>
</feature>
<evidence type="ECO:0000259" key="3">
    <source>
        <dbReference type="Pfam" id="PF20454"/>
    </source>
</evidence>
<accession>A0A0F8ZCZ7</accession>
<organism evidence="4">
    <name type="scientific">marine sediment metagenome</name>
    <dbReference type="NCBI Taxonomy" id="412755"/>
    <lineage>
        <taxon>unclassified sequences</taxon>
        <taxon>metagenomes</taxon>
        <taxon>ecological metagenomes</taxon>
    </lineage>
</organism>
<dbReference type="EMBL" id="LAZR01048563">
    <property type="protein sequence ID" value="KKK91638.1"/>
    <property type="molecule type" value="Genomic_DNA"/>
</dbReference>
<feature type="domain" description="Phage terminase large subunit GpA ATPase" evidence="2">
    <location>
        <begin position="1"/>
        <end position="75"/>
    </location>
</feature>
<dbReference type="Pfam" id="PF05876">
    <property type="entry name" value="GpA_ATPase"/>
    <property type="match status" value="1"/>
</dbReference>
<proteinExistence type="predicted"/>
<dbReference type="AlphaFoldDB" id="A0A0F8ZCZ7"/>
<evidence type="ECO:0000313" key="4">
    <source>
        <dbReference type="EMBL" id="KKK91638.1"/>
    </source>
</evidence>
<feature type="non-terminal residue" evidence="4">
    <location>
        <position position="1"/>
    </location>
</feature>
<gene>
    <name evidence="4" type="ORF">LCGC14_2710930</name>
</gene>
<dbReference type="InterPro" id="IPR046453">
    <property type="entry name" value="GpA_ATPase"/>
</dbReference>
<sequence length="417" mass="47710">PTIRGLSRIENRFKAGDMQKYFVPCHKCGHCQVLKWKQLIFKNKKGDRVEPYYRCIKCDAHWNESEKRKNVARAEDVKGGGWKATNKKGAPGHRSFTIWEIYSPWSTMDEIVAAFYDAKENPLKLQTFVNTVLAESWEEGGETLSSNKLFLRRVRYAATVPKDVLCLIAGVDIQKMWIEGEVAGFGRGEEWWGIDHWKIPGDTESDDVWIELAERLEQTYKHESGHLLKIAATGIDSGHKTNTVYRFCAERSQRRVWAMKGRGGEGVPIASAPTKKKTTIPGMPVDLYTVGTDQAKSTIYSRLRLNRPGPGYCHFNQDYTEAFFEGLTSEKALTVYTKGFPRVIWKKPPGVPNEPLDIRVYQYAALSILNPVWSALQKRLESDPPPEIEENPDEEPKKKRRKKKRKRRSGFVGELTK</sequence>
<evidence type="ECO:0000259" key="2">
    <source>
        <dbReference type="Pfam" id="PF05876"/>
    </source>
</evidence>
<reference evidence="4" key="1">
    <citation type="journal article" date="2015" name="Nature">
        <title>Complex archaea that bridge the gap between prokaryotes and eukaryotes.</title>
        <authorList>
            <person name="Spang A."/>
            <person name="Saw J.H."/>
            <person name="Jorgensen S.L."/>
            <person name="Zaremba-Niedzwiedzka K."/>
            <person name="Martijn J."/>
            <person name="Lind A.E."/>
            <person name="van Eijk R."/>
            <person name="Schleper C."/>
            <person name="Guy L."/>
            <person name="Ettema T.J."/>
        </authorList>
    </citation>
    <scope>NUCLEOTIDE SEQUENCE</scope>
</reference>
<dbReference type="GO" id="GO:0016887">
    <property type="term" value="F:ATP hydrolysis activity"/>
    <property type="evidence" value="ECO:0007669"/>
    <property type="project" value="InterPro"/>
</dbReference>
<feature type="compositionally biased region" description="Basic residues" evidence="1">
    <location>
        <begin position="398"/>
        <end position="409"/>
    </location>
</feature>
<name>A0A0F8ZCZ7_9ZZZZ</name>
<protein>
    <submittedName>
        <fullName evidence="4">Uncharacterized protein</fullName>
    </submittedName>
</protein>